<dbReference type="AlphaFoldDB" id="A0A5P1R7P2"/>
<keyword evidence="1" id="KW-0175">Coiled coil</keyword>
<organism evidence="4 5">
    <name type="scientific">Neptunomonas concharum</name>
    <dbReference type="NCBI Taxonomy" id="1031538"/>
    <lineage>
        <taxon>Bacteria</taxon>
        <taxon>Pseudomonadati</taxon>
        <taxon>Pseudomonadota</taxon>
        <taxon>Gammaproteobacteria</taxon>
        <taxon>Oceanospirillales</taxon>
        <taxon>Oceanospirillaceae</taxon>
        <taxon>Neptunomonas</taxon>
    </lineage>
</organism>
<keyword evidence="2" id="KW-0732">Signal</keyword>
<evidence type="ECO:0000256" key="1">
    <source>
        <dbReference type="SAM" id="Coils"/>
    </source>
</evidence>
<evidence type="ECO:0000313" key="5">
    <source>
        <dbReference type="Proteomes" id="UP000324760"/>
    </source>
</evidence>
<accession>A0A5P1R7P2</accession>
<evidence type="ECO:0000256" key="2">
    <source>
        <dbReference type="SAM" id="SignalP"/>
    </source>
</evidence>
<gene>
    <name evidence="4" type="ORF">F0U83_02585</name>
</gene>
<dbReference type="Pfam" id="PF13511">
    <property type="entry name" value="DUF4124"/>
    <property type="match status" value="1"/>
</dbReference>
<feature type="chain" id="PRO_5024899928" evidence="2">
    <location>
        <begin position="21"/>
        <end position="163"/>
    </location>
</feature>
<feature type="domain" description="DUF4124" evidence="3">
    <location>
        <begin position="11"/>
        <end position="62"/>
    </location>
</feature>
<evidence type="ECO:0000313" key="4">
    <source>
        <dbReference type="EMBL" id="QEQ95679.1"/>
    </source>
</evidence>
<dbReference type="EMBL" id="CP043869">
    <property type="protein sequence ID" value="QEQ95679.1"/>
    <property type="molecule type" value="Genomic_DNA"/>
</dbReference>
<dbReference type="KEGG" id="ncu:F0U83_02585"/>
<reference evidence="4 5" key="1">
    <citation type="journal article" date="2019" name="Biochem. Eng. J.">
        <title>Metabolic engineering of the marine bacteria Neptunomonas concharum for the production of acetoin and meso-2,3-butanediol from acetate.</title>
        <authorList>
            <person name="Li W."/>
            <person name="Pu N."/>
            <person name="Liu C.-X."/>
            <person name="Yuan Q.-P."/>
            <person name="Li Z.-J."/>
        </authorList>
    </citation>
    <scope>NUCLEOTIDE SEQUENCE [LARGE SCALE GENOMIC DNA]</scope>
    <source>
        <strain evidence="4 5">JCM17730</strain>
    </source>
</reference>
<dbReference type="OrthoDB" id="6119597at2"/>
<proteinExistence type="predicted"/>
<name>A0A5P1R7P2_9GAMM</name>
<feature type="coiled-coil region" evidence="1">
    <location>
        <begin position="68"/>
        <end position="111"/>
    </location>
</feature>
<keyword evidence="5" id="KW-1185">Reference proteome</keyword>
<protein>
    <submittedName>
        <fullName evidence="4">DUF4124 domain-containing protein</fullName>
    </submittedName>
</protein>
<evidence type="ECO:0000259" key="3">
    <source>
        <dbReference type="Pfam" id="PF13511"/>
    </source>
</evidence>
<dbReference type="InterPro" id="IPR025392">
    <property type="entry name" value="DUF4124"/>
</dbReference>
<dbReference type="Proteomes" id="UP000324760">
    <property type="component" value="Chromosome"/>
</dbReference>
<feature type="signal peptide" evidence="2">
    <location>
        <begin position="1"/>
        <end position="20"/>
    </location>
</feature>
<dbReference type="RefSeq" id="WP_138986383.1">
    <property type="nucleotide sequence ID" value="NZ_CP043869.1"/>
</dbReference>
<sequence length="163" mass="19414">MIRQLSFLLTFLCLSSTSFGDEIYKWRDDEGKLHFSTTPRVLGPQVEEVDIKPMPADRSNAHRQRYLLQQQKYELQAKERDKERALNKQKAMLLQEEREKEMAKAQAIRDQKMCEKYKERYKRYRDQGVMGYNIATGEKKIMHGDSARRVIQNTKETMELFCQ</sequence>